<dbReference type="AlphaFoldDB" id="A0A8J3L9Z3"/>
<accession>A0A8J3L9Z3</accession>
<dbReference type="Proteomes" id="UP000660339">
    <property type="component" value="Unassembled WGS sequence"/>
</dbReference>
<comment type="caution">
    <text evidence="2">The sequence shown here is derived from an EMBL/GenBank/DDBJ whole genome shotgun (WGS) entry which is preliminary data.</text>
</comment>
<reference evidence="2" key="1">
    <citation type="submission" date="2021-01" db="EMBL/GenBank/DDBJ databases">
        <title>Whole genome shotgun sequence of Catellatospora methionotrophica NBRC 14553.</title>
        <authorList>
            <person name="Komaki H."/>
            <person name="Tamura T."/>
        </authorList>
    </citation>
    <scope>NUCLEOTIDE SEQUENCE</scope>
    <source>
        <strain evidence="2">NBRC 14553</strain>
    </source>
</reference>
<feature type="region of interest" description="Disordered" evidence="1">
    <location>
        <begin position="1"/>
        <end position="31"/>
    </location>
</feature>
<keyword evidence="3" id="KW-1185">Reference proteome</keyword>
<organism evidence="2 3">
    <name type="scientific">Catellatospora methionotrophica</name>
    <dbReference type="NCBI Taxonomy" id="121620"/>
    <lineage>
        <taxon>Bacteria</taxon>
        <taxon>Bacillati</taxon>
        <taxon>Actinomycetota</taxon>
        <taxon>Actinomycetes</taxon>
        <taxon>Micromonosporales</taxon>
        <taxon>Micromonosporaceae</taxon>
        <taxon>Catellatospora</taxon>
    </lineage>
</organism>
<evidence type="ECO:0000313" key="2">
    <source>
        <dbReference type="EMBL" id="GIG17063.1"/>
    </source>
</evidence>
<evidence type="ECO:0000256" key="1">
    <source>
        <dbReference type="SAM" id="MobiDB-lite"/>
    </source>
</evidence>
<proteinExistence type="predicted"/>
<protein>
    <submittedName>
        <fullName evidence="2">Uncharacterized protein</fullName>
    </submittedName>
</protein>
<gene>
    <name evidence="2" type="ORF">Cme02nite_53950</name>
</gene>
<evidence type="ECO:0000313" key="3">
    <source>
        <dbReference type="Proteomes" id="UP000660339"/>
    </source>
</evidence>
<name>A0A8J3L9Z3_9ACTN</name>
<sequence>MAQQGGLAAAEVAVQEQGSAHPGGRTGLEFGDRLLLTGPPAQPWYVHCRCIYHADSVTYK</sequence>
<dbReference type="EMBL" id="BONJ01000029">
    <property type="protein sequence ID" value="GIG17063.1"/>
    <property type="molecule type" value="Genomic_DNA"/>
</dbReference>